<dbReference type="GO" id="GO:0006351">
    <property type="term" value="P:DNA-templated transcription"/>
    <property type="evidence" value="ECO:0007669"/>
    <property type="project" value="InterPro"/>
</dbReference>
<feature type="region of interest" description="Disordered" evidence="2">
    <location>
        <begin position="1"/>
        <end position="43"/>
    </location>
</feature>
<keyword evidence="5" id="KW-1185">Reference proteome</keyword>
<protein>
    <recommendedName>
        <fullName evidence="3">Xylanolytic transcriptional activator regulatory domain-containing protein</fullName>
    </recommendedName>
</protein>
<proteinExistence type="predicted"/>
<evidence type="ECO:0000259" key="3">
    <source>
        <dbReference type="Pfam" id="PF04082"/>
    </source>
</evidence>
<evidence type="ECO:0000313" key="4">
    <source>
        <dbReference type="EMBL" id="KAF4974207.1"/>
    </source>
</evidence>
<dbReference type="OrthoDB" id="5121955at2759"/>
<evidence type="ECO:0000256" key="1">
    <source>
        <dbReference type="ARBA" id="ARBA00023242"/>
    </source>
</evidence>
<reference evidence="4" key="1">
    <citation type="journal article" date="2020" name="BMC Genomics">
        <title>Correction to: Identification and distribution of gene clusters required for synthesis of sphingolipid metabolism inhibitors in diverse species of the filamentous fungus Fusarium.</title>
        <authorList>
            <person name="Kim H.S."/>
            <person name="Lohmar J.M."/>
            <person name="Busman M."/>
            <person name="Brown D.W."/>
            <person name="Naumann T.A."/>
            <person name="Divon H.H."/>
            <person name="Lysoe E."/>
            <person name="Uhlig S."/>
            <person name="Proctor R.H."/>
        </authorList>
    </citation>
    <scope>NUCLEOTIDE SEQUENCE</scope>
    <source>
        <strain evidence="4">NRRL 22465</strain>
    </source>
</reference>
<feature type="compositionally biased region" description="Low complexity" evidence="2">
    <location>
        <begin position="81"/>
        <end position="95"/>
    </location>
</feature>
<dbReference type="CDD" id="cd12148">
    <property type="entry name" value="fungal_TF_MHR"/>
    <property type="match status" value="1"/>
</dbReference>
<evidence type="ECO:0000256" key="2">
    <source>
        <dbReference type="SAM" id="MobiDB-lite"/>
    </source>
</evidence>
<gene>
    <name evidence="4" type="ORF">FZEAL_8867</name>
</gene>
<dbReference type="Pfam" id="PF04082">
    <property type="entry name" value="Fungal_trans"/>
    <property type="match status" value="1"/>
</dbReference>
<feature type="domain" description="Xylanolytic transcriptional activator regulatory" evidence="3">
    <location>
        <begin position="160"/>
        <end position="397"/>
    </location>
</feature>
<dbReference type="Proteomes" id="UP000635477">
    <property type="component" value="Unassembled WGS sequence"/>
</dbReference>
<feature type="compositionally biased region" description="Basic and acidic residues" evidence="2">
    <location>
        <begin position="676"/>
        <end position="688"/>
    </location>
</feature>
<evidence type="ECO:0000313" key="5">
    <source>
        <dbReference type="Proteomes" id="UP000635477"/>
    </source>
</evidence>
<dbReference type="GO" id="GO:0008270">
    <property type="term" value="F:zinc ion binding"/>
    <property type="evidence" value="ECO:0007669"/>
    <property type="project" value="InterPro"/>
</dbReference>
<organism evidence="4 5">
    <name type="scientific">Fusarium zealandicum</name>
    <dbReference type="NCBI Taxonomy" id="1053134"/>
    <lineage>
        <taxon>Eukaryota</taxon>
        <taxon>Fungi</taxon>
        <taxon>Dikarya</taxon>
        <taxon>Ascomycota</taxon>
        <taxon>Pezizomycotina</taxon>
        <taxon>Sordariomycetes</taxon>
        <taxon>Hypocreomycetidae</taxon>
        <taxon>Hypocreales</taxon>
        <taxon>Nectriaceae</taxon>
        <taxon>Fusarium</taxon>
        <taxon>Fusarium staphyleae species complex</taxon>
    </lineage>
</organism>
<comment type="caution">
    <text evidence="4">The sequence shown here is derived from an EMBL/GenBank/DDBJ whole genome shotgun (WGS) entry which is preliminary data.</text>
</comment>
<reference evidence="4" key="2">
    <citation type="submission" date="2020-05" db="EMBL/GenBank/DDBJ databases">
        <authorList>
            <person name="Kim H.-S."/>
            <person name="Proctor R.H."/>
            <person name="Brown D.W."/>
        </authorList>
    </citation>
    <scope>NUCLEOTIDE SEQUENCE</scope>
    <source>
        <strain evidence="4">NRRL 22465</strain>
    </source>
</reference>
<dbReference type="InterPro" id="IPR052761">
    <property type="entry name" value="Fungal_Detox/Toxin_TFs"/>
</dbReference>
<dbReference type="GO" id="GO:0003677">
    <property type="term" value="F:DNA binding"/>
    <property type="evidence" value="ECO:0007669"/>
    <property type="project" value="InterPro"/>
</dbReference>
<accession>A0A8H4XGF9</accession>
<dbReference type="PANTHER" id="PTHR47425:SF2">
    <property type="entry name" value="FARB-RELATED"/>
    <property type="match status" value="1"/>
</dbReference>
<dbReference type="InterPro" id="IPR007219">
    <property type="entry name" value="XnlR_reg_dom"/>
</dbReference>
<dbReference type="PANTHER" id="PTHR47425">
    <property type="entry name" value="FARB-RELATED"/>
    <property type="match status" value="1"/>
</dbReference>
<feature type="region of interest" description="Disordered" evidence="2">
    <location>
        <begin position="76"/>
        <end position="96"/>
    </location>
</feature>
<keyword evidence="1" id="KW-0539">Nucleus</keyword>
<name>A0A8H4XGF9_9HYPO</name>
<feature type="region of interest" description="Disordered" evidence="2">
    <location>
        <begin position="676"/>
        <end position="705"/>
    </location>
</feature>
<dbReference type="AlphaFoldDB" id="A0A8H4XGF9"/>
<dbReference type="EMBL" id="JABEYC010000790">
    <property type="protein sequence ID" value="KAF4974207.1"/>
    <property type="molecule type" value="Genomic_DNA"/>
</dbReference>
<sequence length="805" mass="90295">MTENIAPSIGYMVARSPQSPRHRSNKPPSPTVVSDQGSGRLTIDEDLSNLPKIHEIQENCHNTTTGIPHNRGFGIEQPELSGSVASPSSWNPSSAHLPLDHHAAAGAKASIATHTSQCHPDYSFLQAPDTRNLLPQDLAFLVGQGCFVVPHRAALDEFMRQYFLHVHPMLPVLNESDHWQSYNSEDTESPYKMSFLVLQGVLFISAGFVSLETIKTLGFRTLQQAKFAFYRRAKLLHDFNCEKSSIAIAQAALLLAHSHLIPLSLAGNKPLGSIWLGVAIHYARDAKAHCYFSRRPACGEIPTTRKAHNTLKRLWWCCIICDRLLPLTSRQNIKITKANFSFSGCSVLGSADLSEESYHSDVYDSTTKLLHAEILAKLVELCVVLTDVLTVTSVLHNNPSWALSRKLTDINKASLCKMELQRWYSNWLEIRTTIEERIEENMFTQSPADSIILFTNLVEMYYHLTSSPHLATQACKQRDELQSAASRVTECLLDLDRLRLTRWLPMTAIGCTAFPLVLHLIDLELDQPPCRTTTSTQITKPSLDQKKRQLKVLMETMDTYKPRYYIADWVMRTARHVTDLARQRFPSFPPNAELSGSALVGWLDMIRVQPNYYLRVAMTVDLSISHGKLPDENDFPPSLRHASQSGIAHKLCLDFAPGEANSDMEIDLSIPERHVRTDPQRALNRESTVEDLDSGQDHNTETPPAVRCRDASYRDSGCLVDEDAASKMDERRLPSGLNDLSSRTSHDGGRCNDFFAWHEGQVGSLSSIPASWGHPGVLDDTHDLEQVYSEFLDELNSWLGLKNQL</sequence>